<evidence type="ECO:0000313" key="5">
    <source>
        <dbReference type="Proteomes" id="UP000220158"/>
    </source>
</evidence>
<protein>
    <recommendedName>
        <fullName evidence="6">Apicoplast integral membrane protein</fullName>
    </recommendedName>
</protein>
<evidence type="ECO:0008006" key="6">
    <source>
        <dbReference type="Google" id="ProtNLM"/>
    </source>
</evidence>
<evidence type="ECO:0000256" key="2">
    <source>
        <dbReference type="SAM" id="Phobius"/>
    </source>
</evidence>
<feature type="transmembrane region" description="Helical" evidence="2">
    <location>
        <begin position="138"/>
        <end position="159"/>
    </location>
</feature>
<keyword evidence="2" id="KW-0472">Membrane</keyword>
<evidence type="ECO:0000256" key="1">
    <source>
        <dbReference type="SAM" id="Coils"/>
    </source>
</evidence>
<dbReference type="GeneID" id="39737035"/>
<dbReference type="RefSeq" id="XP_028533912.1">
    <property type="nucleotide sequence ID" value="XM_028677532.1"/>
</dbReference>
<proteinExistence type="predicted"/>
<evidence type="ECO:0000313" key="4">
    <source>
        <dbReference type="EMBL" id="CRH00911.1"/>
    </source>
</evidence>
<dbReference type="VEuPathDB" id="PlasmoDB:PRELSG_1125600"/>
<feature type="transmembrane region" description="Helical" evidence="2">
    <location>
        <begin position="165"/>
        <end position="186"/>
    </location>
</feature>
<feature type="transmembrane region" description="Helical" evidence="2">
    <location>
        <begin position="340"/>
        <end position="358"/>
    </location>
</feature>
<keyword evidence="3" id="KW-0732">Signal</keyword>
<dbReference type="OrthoDB" id="372159at2759"/>
<sequence length="363" mass="43166">MKILLLFLLFMLLPYTSFSFVMKANIKALKLTSINYNHVHRKNIRSLKIYLYPRFLKRIVEPLENVNFKNYFFFRSLSRICVSLSSAFSLNAKVYLYRKNMNNLLLTQLLMNNEIFIKILKICWLYKLSHFIDKNIKLCRYLSTIFYIISIYLDILSTYDISKNFYFYYFLYSLSSILKNLSILTYTSIRSSINFHVSQMLSYSNQKINKESMGTIKLTDKNGGENISGENINNENINNENINNENINNENINNENINVNEKLMEINALKKDKYKVINKFYAKKKEENNNNNILRNNLNVKRKTFYIGEISVITDLLFSLVDLSTILFLSRATKYIKQKLFFYIFLSSLHLFFSYKELEYLLI</sequence>
<keyword evidence="2" id="KW-0812">Transmembrane</keyword>
<feature type="signal peptide" evidence="3">
    <location>
        <begin position="1"/>
        <end position="19"/>
    </location>
</feature>
<dbReference type="Proteomes" id="UP000220158">
    <property type="component" value="Chromosome 11"/>
</dbReference>
<keyword evidence="2" id="KW-1133">Transmembrane helix</keyword>
<reference evidence="4 5" key="1">
    <citation type="submission" date="2015-04" db="EMBL/GenBank/DDBJ databases">
        <authorList>
            <consortium name="Pathogen Informatics"/>
        </authorList>
    </citation>
    <scope>NUCLEOTIDE SEQUENCE [LARGE SCALE GENOMIC DNA]</scope>
    <source>
        <strain evidence="4 5">SGS1</strain>
    </source>
</reference>
<dbReference type="AlphaFoldDB" id="A0A1J1H8N4"/>
<organism evidence="4 5">
    <name type="scientific">Plasmodium relictum</name>
    <dbReference type="NCBI Taxonomy" id="85471"/>
    <lineage>
        <taxon>Eukaryota</taxon>
        <taxon>Sar</taxon>
        <taxon>Alveolata</taxon>
        <taxon>Apicomplexa</taxon>
        <taxon>Aconoidasida</taxon>
        <taxon>Haemosporida</taxon>
        <taxon>Plasmodiidae</taxon>
        <taxon>Plasmodium</taxon>
        <taxon>Plasmodium (Haemamoeba)</taxon>
    </lineage>
</organism>
<feature type="coiled-coil region" evidence="1">
    <location>
        <begin position="242"/>
        <end position="304"/>
    </location>
</feature>
<evidence type="ECO:0000256" key="3">
    <source>
        <dbReference type="SAM" id="SignalP"/>
    </source>
</evidence>
<dbReference type="KEGG" id="prel:PRELSG_1125600"/>
<gene>
    <name evidence="4" type="ORF">PRELSG_1125600</name>
</gene>
<accession>A0A1J1H8N4</accession>
<dbReference type="EMBL" id="LN835306">
    <property type="protein sequence ID" value="CRH00911.1"/>
    <property type="molecule type" value="Genomic_DNA"/>
</dbReference>
<dbReference type="OMA" id="MTYASIR"/>
<keyword evidence="1" id="KW-0175">Coiled coil</keyword>
<keyword evidence="5" id="KW-1185">Reference proteome</keyword>
<name>A0A1J1H8N4_PLARL</name>
<feature type="chain" id="PRO_5012475679" description="Apicoplast integral membrane protein" evidence="3">
    <location>
        <begin position="20"/>
        <end position="363"/>
    </location>
</feature>